<dbReference type="OrthoDB" id="709028at2"/>
<dbReference type="RefSeq" id="WP_109649775.1">
    <property type="nucleotide sequence ID" value="NZ_JACWLN010000003.1"/>
</dbReference>
<dbReference type="Proteomes" id="UP000245667">
    <property type="component" value="Unassembled WGS sequence"/>
</dbReference>
<comment type="caution">
    <text evidence="3">The sequence shown here is derived from an EMBL/GenBank/DDBJ whole genome shotgun (WGS) entry which is preliminary data.</text>
</comment>
<accession>A0A316E3A2</accession>
<protein>
    <submittedName>
        <fullName evidence="3">Uncharacterized protein</fullName>
    </submittedName>
</protein>
<dbReference type="EMBL" id="QGGQ01000003">
    <property type="protein sequence ID" value="PWK24012.1"/>
    <property type="molecule type" value="Genomic_DNA"/>
</dbReference>
<keyword evidence="1" id="KW-1133">Transmembrane helix</keyword>
<dbReference type="Proteomes" id="UP000651837">
    <property type="component" value="Unassembled WGS sequence"/>
</dbReference>
<gene>
    <name evidence="2" type="ORF">HZY62_09655</name>
    <name evidence="3" type="ORF">LX92_01598</name>
</gene>
<evidence type="ECO:0000313" key="2">
    <source>
        <dbReference type="EMBL" id="MBD1260850.1"/>
    </source>
</evidence>
<evidence type="ECO:0000313" key="3">
    <source>
        <dbReference type="EMBL" id="PWK24012.1"/>
    </source>
</evidence>
<name>A0A316E3A2_9FLAO</name>
<sequence>MIDELDLLKKDWQKREEHLPKLSFDQIHNMIWKRSSSIVRWILIISILEISLPNLIYLSPSFRKNPLLHDAGGFNTIYIVFNVFYYAVVLYFIFQFYRRYKEISILDSAKNLMRQIIKTRKTVKHYIIFCLTMSLVFFALFIVGIYLSDEVLLAFDGVAEKSKEIPLEKIRTTTIWILSIGAVVFTAFIAGIYFLLYGLLLRKLKRNYKELKQLEV</sequence>
<organism evidence="3 4">
    <name type="scientific">Maribacter polysiphoniae</name>
    <dbReference type="NCBI Taxonomy" id="429344"/>
    <lineage>
        <taxon>Bacteria</taxon>
        <taxon>Pseudomonadati</taxon>
        <taxon>Bacteroidota</taxon>
        <taxon>Flavobacteriia</taxon>
        <taxon>Flavobacteriales</taxon>
        <taxon>Flavobacteriaceae</taxon>
        <taxon>Maribacter</taxon>
    </lineage>
</organism>
<feature type="transmembrane region" description="Helical" evidence="1">
    <location>
        <begin position="175"/>
        <end position="200"/>
    </location>
</feature>
<keyword evidence="1" id="KW-0472">Membrane</keyword>
<keyword evidence="5" id="KW-1185">Reference proteome</keyword>
<feature type="transmembrane region" description="Helical" evidence="1">
    <location>
        <begin position="38"/>
        <end position="57"/>
    </location>
</feature>
<reference evidence="2 5" key="2">
    <citation type="submission" date="2020-07" db="EMBL/GenBank/DDBJ databases">
        <title>The draft genome sequence of Maribacter polysiphoniae KCTC 22021.</title>
        <authorList>
            <person name="Mu L."/>
        </authorList>
    </citation>
    <scope>NUCLEOTIDE SEQUENCE [LARGE SCALE GENOMIC DNA]</scope>
    <source>
        <strain evidence="2 5">KCTC 22021</strain>
    </source>
</reference>
<dbReference type="AlphaFoldDB" id="A0A316E3A2"/>
<reference evidence="3 4" key="1">
    <citation type="submission" date="2018-05" db="EMBL/GenBank/DDBJ databases">
        <title>Genomic Encyclopedia of Archaeal and Bacterial Type Strains, Phase II (KMG-II): from individual species to whole genera.</title>
        <authorList>
            <person name="Goeker M."/>
        </authorList>
    </citation>
    <scope>NUCLEOTIDE SEQUENCE [LARGE SCALE GENOMIC DNA]</scope>
    <source>
        <strain evidence="3 4">DSM 23514</strain>
    </source>
</reference>
<evidence type="ECO:0000313" key="4">
    <source>
        <dbReference type="Proteomes" id="UP000245667"/>
    </source>
</evidence>
<evidence type="ECO:0000313" key="5">
    <source>
        <dbReference type="Proteomes" id="UP000651837"/>
    </source>
</evidence>
<dbReference type="EMBL" id="JACWLN010000003">
    <property type="protein sequence ID" value="MBD1260850.1"/>
    <property type="molecule type" value="Genomic_DNA"/>
</dbReference>
<proteinExistence type="predicted"/>
<feature type="transmembrane region" description="Helical" evidence="1">
    <location>
        <begin position="77"/>
        <end position="97"/>
    </location>
</feature>
<feature type="transmembrane region" description="Helical" evidence="1">
    <location>
        <begin position="126"/>
        <end position="147"/>
    </location>
</feature>
<evidence type="ECO:0000256" key="1">
    <source>
        <dbReference type="SAM" id="Phobius"/>
    </source>
</evidence>
<keyword evidence="1" id="KW-0812">Transmembrane</keyword>